<feature type="compositionally biased region" description="Basic and acidic residues" evidence="1">
    <location>
        <begin position="1"/>
        <end position="10"/>
    </location>
</feature>
<accession>A0A1B9GSI9</accession>
<reference evidence="2 3" key="1">
    <citation type="submission" date="2013-07" db="EMBL/GenBank/DDBJ databases">
        <title>The Genome Sequence of Cryptococcus heveanensis BCC8398.</title>
        <authorList>
            <consortium name="The Broad Institute Genome Sequencing Platform"/>
            <person name="Cuomo C."/>
            <person name="Litvintseva A."/>
            <person name="Chen Y."/>
            <person name="Heitman J."/>
            <person name="Sun S."/>
            <person name="Springer D."/>
            <person name="Dromer F."/>
            <person name="Young S.K."/>
            <person name="Zeng Q."/>
            <person name="Gargeya S."/>
            <person name="Fitzgerald M."/>
            <person name="Abouelleil A."/>
            <person name="Alvarado L."/>
            <person name="Berlin A.M."/>
            <person name="Chapman S.B."/>
            <person name="Dewar J."/>
            <person name="Goldberg J."/>
            <person name="Griggs A."/>
            <person name="Gujja S."/>
            <person name="Hansen M."/>
            <person name="Howarth C."/>
            <person name="Imamovic A."/>
            <person name="Larimer J."/>
            <person name="McCowan C."/>
            <person name="Murphy C."/>
            <person name="Pearson M."/>
            <person name="Priest M."/>
            <person name="Roberts A."/>
            <person name="Saif S."/>
            <person name="Shea T."/>
            <person name="Sykes S."/>
            <person name="Wortman J."/>
            <person name="Nusbaum C."/>
            <person name="Birren B."/>
        </authorList>
    </citation>
    <scope>NUCLEOTIDE SEQUENCE [LARGE SCALE GENOMIC DNA]</scope>
    <source>
        <strain evidence="2 3">BCC8398</strain>
    </source>
</reference>
<evidence type="ECO:0000313" key="3">
    <source>
        <dbReference type="Proteomes" id="UP000092666"/>
    </source>
</evidence>
<name>A0A1B9GSI9_9TREE</name>
<dbReference type="EMBL" id="KI669502">
    <property type="protein sequence ID" value="OCF34001.1"/>
    <property type="molecule type" value="Genomic_DNA"/>
</dbReference>
<feature type="region of interest" description="Disordered" evidence="1">
    <location>
        <begin position="1"/>
        <end position="126"/>
    </location>
</feature>
<gene>
    <name evidence="2" type="ORF">I316_04347</name>
</gene>
<keyword evidence="3" id="KW-1185">Reference proteome</keyword>
<proteinExistence type="predicted"/>
<feature type="compositionally biased region" description="Low complexity" evidence="1">
    <location>
        <begin position="43"/>
        <end position="65"/>
    </location>
</feature>
<organism evidence="2 3">
    <name type="scientific">Kwoniella heveanensis BCC8398</name>
    <dbReference type="NCBI Taxonomy" id="1296120"/>
    <lineage>
        <taxon>Eukaryota</taxon>
        <taxon>Fungi</taxon>
        <taxon>Dikarya</taxon>
        <taxon>Basidiomycota</taxon>
        <taxon>Agaricomycotina</taxon>
        <taxon>Tremellomycetes</taxon>
        <taxon>Tremellales</taxon>
        <taxon>Cryptococcaceae</taxon>
        <taxon>Kwoniella</taxon>
    </lineage>
</organism>
<sequence length="126" mass="12767">MAEELYKDDLYGDLDLEDLDASQLEELVEPPELDPAPGSSTHQPAAAPAQAAVAATSAQPQPAVQYSAAPVPVGNAAQSAPGVGGGYGGMQVDDLGGQGSGQQGGSDRIRPSDMPDEGLVWLPPQS</sequence>
<dbReference type="STRING" id="1296120.A0A1B9GSI9"/>
<dbReference type="Proteomes" id="UP000092666">
    <property type="component" value="Unassembled WGS sequence"/>
</dbReference>
<reference evidence="3" key="2">
    <citation type="submission" date="2013-12" db="EMBL/GenBank/DDBJ databases">
        <title>Evolution of pathogenesis and genome organization in the Tremellales.</title>
        <authorList>
            <person name="Cuomo C."/>
            <person name="Litvintseva A."/>
            <person name="Heitman J."/>
            <person name="Chen Y."/>
            <person name="Sun S."/>
            <person name="Springer D."/>
            <person name="Dromer F."/>
            <person name="Young S."/>
            <person name="Zeng Q."/>
            <person name="Chapman S."/>
            <person name="Gujja S."/>
            <person name="Saif S."/>
            <person name="Birren B."/>
        </authorList>
    </citation>
    <scope>NUCLEOTIDE SEQUENCE [LARGE SCALE GENOMIC DNA]</scope>
    <source>
        <strain evidence="3">BCC8398</strain>
    </source>
</reference>
<protein>
    <submittedName>
        <fullName evidence="2">Uncharacterized protein</fullName>
    </submittedName>
</protein>
<evidence type="ECO:0000256" key="1">
    <source>
        <dbReference type="SAM" id="MobiDB-lite"/>
    </source>
</evidence>
<evidence type="ECO:0000313" key="2">
    <source>
        <dbReference type="EMBL" id="OCF34001.1"/>
    </source>
</evidence>
<feature type="compositionally biased region" description="Acidic residues" evidence="1">
    <location>
        <begin position="11"/>
        <end position="20"/>
    </location>
</feature>
<dbReference type="AlphaFoldDB" id="A0A1B9GSI9"/>